<dbReference type="Pfam" id="PF00989">
    <property type="entry name" value="PAS"/>
    <property type="match status" value="1"/>
</dbReference>
<dbReference type="GO" id="GO:0005667">
    <property type="term" value="C:transcription regulator complex"/>
    <property type="evidence" value="ECO:0007669"/>
    <property type="project" value="InterPro"/>
</dbReference>
<dbReference type="CDD" id="cd18947">
    <property type="entry name" value="bHLH-PAS_ARNT"/>
    <property type="match status" value="1"/>
</dbReference>
<keyword evidence="5" id="KW-0804">Transcription</keyword>
<evidence type="ECO:0000256" key="5">
    <source>
        <dbReference type="ARBA" id="ARBA00023163"/>
    </source>
</evidence>
<dbReference type="GO" id="GO:0016874">
    <property type="term" value="F:ligase activity"/>
    <property type="evidence" value="ECO:0007669"/>
    <property type="project" value="UniProtKB-KW"/>
</dbReference>
<feature type="domain" description="BHLH" evidence="10">
    <location>
        <begin position="321"/>
        <end position="374"/>
    </location>
</feature>
<dbReference type="InterPro" id="IPR024185">
    <property type="entry name" value="FTHF_cligase-like_sf"/>
</dbReference>
<dbReference type="InterPro" id="IPR036638">
    <property type="entry name" value="HLH_DNA-bd_sf"/>
</dbReference>
<organism evidence="11 12">
    <name type="scientific">Necator americanus</name>
    <name type="common">Human hookworm</name>
    <dbReference type="NCBI Taxonomy" id="51031"/>
    <lineage>
        <taxon>Eukaryota</taxon>
        <taxon>Metazoa</taxon>
        <taxon>Ecdysozoa</taxon>
        <taxon>Nematoda</taxon>
        <taxon>Chromadorea</taxon>
        <taxon>Rhabditida</taxon>
        <taxon>Rhabditina</taxon>
        <taxon>Rhabditomorpha</taxon>
        <taxon>Strongyloidea</taxon>
        <taxon>Ancylostomatidae</taxon>
        <taxon>Bunostominae</taxon>
        <taxon>Necator</taxon>
    </lineage>
</organism>
<feature type="domain" description="PAS" evidence="9">
    <location>
        <begin position="573"/>
        <end position="623"/>
    </location>
</feature>
<evidence type="ECO:0000256" key="6">
    <source>
        <dbReference type="ARBA" id="ARBA00023242"/>
    </source>
</evidence>
<sequence length="721" mass="81895">MEVALRHSLLPNRTWLLPSKIVASSLMASSKPWNTDPISLEKKKLRKEIADLVAQVTPTDIKNQSAVVTAKVLSSLWFKNAKRISIYTHALGEIQTDKIVEESLKQGKEVFLPQFQRGNIHMRMLKLPSYDAFAGMKPYLWGIRQPSLDDHWEPYEDSGPLDLILMPGVAFTKNGARLGHGMGYYDRMLNDHQKRFGQMPNRYALALVQQMVDNVPLCNTDVPLDDQSFTFSSTSSGSDVIHLIRSNWTRTTPNLPWRKTPLSSILGIQEVSPLIRRIKETPAEMVTASRGRMDDDDMGMSAGKYARLDGGDDLNENKERYARENHSEIERRRRNKMTHYINELAEMVPQCAALGRKPDKLTILRMAVSHMKAIRGHNNQDESGYKPSFLSDQELKHLILEAANGFLFVVCCNTGRVLYVADSITPVLNLKQEDWMNHTINELIHPDDQDKIRDQLCGSEVAINKVLDLKTGTVKREGAASRVHMTCRRGFICRMRLGPLEPLHRLRNRRPLFQHGGHNYVVMHCTGYIKNTPPSGIDAPQSSCLVAIARLQVASMPLCDPAEMTRISMRIAEDGKMTFVDARLSQLLGLTPDQLIGRFWWQIVHPSDEQSLHDAFITMMTRDQQMRLNCRIRSASDYRPCTISAYKFLNPFNDQFEFVVATHHILSGDEETWIPTTTEPGPGYVPPTGDYSSQQDWRAQDPARDSSSWTTWDAQAYPQHS</sequence>
<evidence type="ECO:0000256" key="3">
    <source>
        <dbReference type="ARBA" id="ARBA00023015"/>
    </source>
</evidence>
<dbReference type="Proteomes" id="UP000053676">
    <property type="component" value="Unassembled WGS sequence"/>
</dbReference>
<dbReference type="InterPro" id="IPR050933">
    <property type="entry name" value="Circadian_TF"/>
</dbReference>
<name>W2TWT5_NECAM</name>
<accession>W2TWT5</accession>
<dbReference type="Pfam" id="PF00010">
    <property type="entry name" value="HLH"/>
    <property type="match status" value="1"/>
</dbReference>
<protein>
    <recommendedName>
        <fullName evidence="7">Aryl hydrocarbon receptor nuclear translocator homolog</fullName>
    </recommendedName>
</protein>
<keyword evidence="3" id="KW-0805">Transcription regulation</keyword>
<dbReference type="InterPro" id="IPR037171">
    <property type="entry name" value="NagB/RpiA_transferase-like"/>
</dbReference>
<dbReference type="AlphaFoldDB" id="W2TWT5"/>
<gene>
    <name evidence="11" type="ORF">NECAME_01427</name>
</gene>
<dbReference type="InterPro" id="IPR001067">
    <property type="entry name" value="Nuc_translocat"/>
</dbReference>
<dbReference type="GO" id="GO:0003700">
    <property type="term" value="F:DNA-binding transcription factor activity"/>
    <property type="evidence" value="ECO:0007669"/>
    <property type="project" value="InterPro"/>
</dbReference>
<dbReference type="SMART" id="SM00353">
    <property type="entry name" value="HLH"/>
    <property type="match status" value="1"/>
</dbReference>
<dbReference type="InterPro" id="IPR035965">
    <property type="entry name" value="PAS-like_dom_sf"/>
</dbReference>
<dbReference type="PROSITE" id="PS50112">
    <property type="entry name" value="PAS"/>
    <property type="match status" value="2"/>
</dbReference>
<dbReference type="Pfam" id="PF01812">
    <property type="entry name" value="5-FTHF_cyc-lig"/>
    <property type="match status" value="1"/>
</dbReference>
<dbReference type="EMBL" id="KI657713">
    <property type="protein sequence ID" value="ETN85536.1"/>
    <property type="molecule type" value="Genomic_DNA"/>
</dbReference>
<dbReference type="PROSITE" id="PS50888">
    <property type="entry name" value="BHLH"/>
    <property type="match status" value="1"/>
</dbReference>
<keyword evidence="11" id="KW-0436">Ligase</keyword>
<reference evidence="12" key="1">
    <citation type="journal article" date="2014" name="Nat. Genet.">
        <title>Genome of the human hookworm Necator americanus.</title>
        <authorList>
            <person name="Tang Y.T."/>
            <person name="Gao X."/>
            <person name="Rosa B.A."/>
            <person name="Abubucker S."/>
            <person name="Hallsworth-Pepin K."/>
            <person name="Martin J."/>
            <person name="Tyagi R."/>
            <person name="Heizer E."/>
            <person name="Zhang X."/>
            <person name="Bhonagiri-Palsikar V."/>
            <person name="Minx P."/>
            <person name="Warren W.C."/>
            <person name="Wang Q."/>
            <person name="Zhan B."/>
            <person name="Hotez P.J."/>
            <person name="Sternberg P.W."/>
            <person name="Dougall A."/>
            <person name="Gaze S.T."/>
            <person name="Mulvenna J."/>
            <person name="Sotillo J."/>
            <person name="Ranganathan S."/>
            <person name="Rabelo E.M."/>
            <person name="Wilson R.K."/>
            <person name="Felgner P.L."/>
            <person name="Bethony J."/>
            <person name="Hawdon J.M."/>
            <person name="Gasser R.B."/>
            <person name="Loukas A."/>
            <person name="Mitreva M."/>
        </authorList>
    </citation>
    <scope>NUCLEOTIDE SEQUENCE [LARGE SCALE GENOMIC DNA]</scope>
</reference>
<dbReference type="GO" id="GO:0005737">
    <property type="term" value="C:cytoplasm"/>
    <property type="evidence" value="ECO:0007669"/>
    <property type="project" value="InterPro"/>
</dbReference>
<dbReference type="GO" id="GO:0003677">
    <property type="term" value="F:DNA binding"/>
    <property type="evidence" value="ECO:0007669"/>
    <property type="project" value="UniProtKB-KW"/>
</dbReference>
<feature type="region of interest" description="Disordered" evidence="8">
    <location>
        <begin position="672"/>
        <end position="721"/>
    </location>
</feature>
<dbReference type="GO" id="GO:0045944">
    <property type="term" value="P:positive regulation of transcription by RNA polymerase II"/>
    <property type="evidence" value="ECO:0007669"/>
    <property type="project" value="UniProtKB-ARBA"/>
</dbReference>
<evidence type="ECO:0000256" key="2">
    <source>
        <dbReference type="ARBA" id="ARBA00022737"/>
    </source>
</evidence>
<dbReference type="Gene3D" id="3.40.50.10420">
    <property type="entry name" value="NagB/RpiA/CoA transferase-like"/>
    <property type="match status" value="1"/>
</dbReference>
<dbReference type="CDD" id="cd00130">
    <property type="entry name" value="PAS"/>
    <property type="match status" value="2"/>
</dbReference>
<evidence type="ECO:0000313" key="12">
    <source>
        <dbReference type="Proteomes" id="UP000053676"/>
    </source>
</evidence>
<dbReference type="PANTHER" id="PTHR23042">
    <property type="entry name" value="CIRCADIAN PROTEIN CLOCK/ARNT/BMAL/PAS"/>
    <property type="match status" value="1"/>
</dbReference>
<evidence type="ECO:0000256" key="7">
    <source>
        <dbReference type="ARBA" id="ARBA00073216"/>
    </source>
</evidence>
<feature type="domain" description="PAS" evidence="9">
    <location>
        <begin position="392"/>
        <end position="470"/>
    </location>
</feature>
<dbReference type="OrthoDB" id="71302at2759"/>
<evidence type="ECO:0000259" key="10">
    <source>
        <dbReference type="PROSITE" id="PS50888"/>
    </source>
</evidence>
<dbReference type="FunFam" id="4.10.280.10:FF:000011">
    <property type="entry name" value="Aryl hydrocarbon receptor nuclear translocator 2"/>
    <property type="match status" value="1"/>
</dbReference>
<dbReference type="Gene3D" id="3.30.450.20">
    <property type="entry name" value="PAS domain"/>
    <property type="match status" value="2"/>
</dbReference>
<proteinExistence type="predicted"/>
<dbReference type="NCBIfam" id="TIGR02727">
    <property type="entry name" value="MTHFS_bact"/>
    <property type="match status" value="1"/>
</dbReference>
<keyword evidence="12" id="KW-1185">Reference proteome</keyword>
<evidence type="ECO:0000259" key="9">
    <source>
        <dbReference type="PROSITE" id="PS50112"/>
    </source>
</evidence>
<evidence type="ECO:0000313" key="11">
    <source>
        <dbReference type="EMBL" id="ETN85536.1"/>
    </source>
</evidence>
<dbReference type="Pfam" id="PF14598">
    <property type="entry name" value="PAS_11"/>
    <property type="match status" value="1"/>
</dbReference>
<dbReference type="STRING" id="51031.W2TWT5"/>
<dbReference type="InterPro" id="IPR013767">
    <property type="entry name" value="PAS_fold"/>
</dbReference>
<keyword evidence="2" id="KW-0677">Repeat</keyword>
<dbReference type="InterPro" id="IPR011598">
    <property type="entry name" value="bHLH_dom"/>
</dbReference>
<dbReference type="SMART" id="SM00091">
    <property type="entry name" value="PAS"/>
    <property type="match status" value="2"/>
</dbReference>
<dbReference type="NCBIfam" id="TIGR00229">
    <property type="entry name" value="sensory_box"/>
    <property type="match status" value="1"/>
</dbReference>
<dbReference type="InterPro" id="IPR000014">
    <property type="entry name" value="PAS"/>
</dbReference>
<dbReference type="PRINTS" id="PR00785">
    <property type="entry name" value="NCTRNSLOCATR"/>
</dbReference>
<evidence type="ECO:0000256" key="8">
    <source>
        <dbReference type="SAM" id="MobiDB-lite"/>
    </source>
</evidence>
<dbReference type="GO" id="GO:0046983">
    <property type="term" value="F:protein dimerization activity"/>
    <property type="evidence" value="ECO:0007669"/>
    <property type="project" value="InterPro"/>
</dbReference>
<keyword evidence="4" id="KW-0238">DNA-binding</keyword>
<dbReference type="SUPFAM" id="SSF55785">
    <property type="entry name" value="PYP-like sensor domain (PAS domain)"/>
    <property type="match status" value="2"/>
</dbReference>
<dbReference type="SUPFAM" id="SSF100950">
    <property type="entry name" value="NagB/RpiA/CoA transferase-like"/>
    <property type="match status" value="1"/>
</dbReference>
<feature type="compositionally biased region" description="Polar residues" evidence="8">
    <location>
        <begin position="705"/>
        <end position="721"/>
    </location>
</feature>
<dbReference type="GO" id="GO:0005634">
    <property type="term" value="C:nucleus"/>
    <property type="evidence" value="ECO:0007669"/>
    <property type="project" value="UniProtKB-SubCell"/>
</dbReference>
<dbReference type="Gene3D" id="4.10.280.10">
    <property type="entry name" value="Helix-loop-helix DNA-binding domain"/>
    <property type="match status" value="1"/>
</dbReference>
<dbReference type="InterPro" id="IPR002698">
    <property type="entry name" value="FTHF_cligase"/>
</dbReference>
<evidence type="ECO:0000256" key="1">
    <source>
        <dbReference type="ARBA" id="ARBA00004123"/>
    </source>
</evidence>
<keyword evidence="6" id="KW-0539">Nucleus</keyword>
<dbReference type="SUPFAM" id="SSF47459">
    <property type="entry name" value="HLH, helix-loop-helix DNA-binding domain"/>
    <property type="match status" value="1"/>
</dbReference>
<evidence type="ECO:0000256" key="4">
    <source>
        <dbReference type="ARBA" id="ARBA00023125"/>
    </source>
</evidence>
<dbReference type="KEGG" id="nai:NECAME_01427"/>
<comment type="subcellular location">
    <subcellularLocation>
        <location evidence="1">Nucleus</location>
    </subcellularLocation>
</comment>